<evidence type="ECO:0000256" key="1">
    <source>
        <dbReference type="SAM" id="SignalP"/>
    </source>
</evidence>
<gene>
    <name evidence="2" type="ORF">KCX74_03690</name>
</gene>
<name>A0A941DX90_9BACI</name>
<dbReference type="EMBL" id="JAGSOT010000007">
    <property type="protein sequence ID" value="MBR7795143.1"/>
    <property type="molecule type" value="Genomic_DNA"/>
</dbReference>
<dbReference type="PROSITE" id="PS51257">
    <property type="entry name" value="PROKAR_LIPOPROTEIN"/>
    <property type="match status" value="1"/>
</dbReference>
<sequence length="181" mass="20742">MQKLLLSVTVLLFLFSCSNEKSNDHTKNESVVSEGVDENASETLSFEEKIQKVIKANSYNPEDIVDYDLKQDYIYVFLYNPTNGLSPAILKNEKDKLVWIKSWDAIQTSSLSAGDAPIVTIVQPEDADVKDVKIFGKSARMTKFTIEITEDFSKEVKYWVYYSKQPDEVLDNITENIEYMK</sequence>
<dbReference type="AlphaFoldDB" id="A0A941DX90"/>
<comment type="caution">
    <text evidence="2">The sequence shown here is derived from an EMBL/GenBank/DDBJ whole genome shotgun (WGS) entry which is preliminary data.</text>
</comment>
<dbReference type="Proteomes" id="UP000675284">
    <property type="component" value="Unassembled WGS sequence"/>
</dbReference>
<evidence type="ECO:0008006" key="4">
    <source>
        <dbReference type="Google" id="ProtNLM"/>
    </source>
</evidence>
<keyword evidence="3" id="KW-1185">Reference proteome</keyword>
<reference evidence="2" key="1">
    <citation type="submission" date="2021-04" db="EMBL/GenBank/DDBJ databases">
        <title>Isolation and polyphasic classification of algal microorganism.</title>
        <authorList>
            <person name="Wang S."/>
        </authorList>
    </citation>
    <scope>NUCLEOTIDE SEQUENCE</scope>
    <source>
        <strain evidence="2">720a</strain>
    </source>
</reference>
<evidence type="ECO:0000313" key="2">
    <source>
        <dbReference type="EMBL" id="MBR7795143.1"/>
    </source>
</evidence>
<keyword evidence="1" id="KW-0732">Signal</keyword>
<feature type="signal peptide" evidence="1">
    <location>
        <begin position="1"/>
        <end position="21"/>
    </location>
</feature>
<protein>
    <recommendedName>
        <fullName evidence="4">DUF4367 domain-containing protein</fullName>
    </recommendedName>
</protein>
<dbReference type="RefSeq" id="WP_026682362.1">
    <property type="nucleotide sequence ID" value="NZ_CP115959.1"/>
</dbReference>
<evidence type="ECO:0000313" key="3">
    <source>
        <dbReference type="Proteomes" id="UP000675284"/>
    </source>
</evidence>
<organism evidence="2 3">
    <name type="scientific">Virgibacillus salarius</name>
    <dbReference type="NCBI Taxonomy" id="447199"/>
    <lineage>
        <taxon>Bacteria</taxon>
        <taxon>Bacillati</taxon>
        <taxon>Bacillota</taxon>
        <taxon>Bacilli</taxon>
        <taxon>Bacillales</taxon>
        <taxon>Bacillaceae</taxon>
        <taxon>Virgibacillus</taxon>
    </lineage>
</organism>
<accession>A0A941DX90</accession>
<proteinExistence type="predicted"/>
<feature type="chain" id="PRO_5039139868" description="DUF4367 domain-containing protein" evidence="1">
    <location>
        <begin position="22"/>
        <end position="181"/>
    </location>
</feature>